<dbReference type="EMBL" id="JACSPY010000003">
    <property type="protein sequence ID" value="MBD8020159.1"/>
    <property type="molecule type" value="Genomic_DNA"/>
</dbReference>
<feature type="binding site" evidence="4">
    <location>
        <position position="314"/>
    </location>
    <ligand>
        <name>S-adenosyl-L-methionine</name>
        <dbReference type="ChEBI" id="CHEBI:59789"/>
    </ligand>
</feature>
<feature type="active site" evidence="5">
    <location>
        <position position="430"/>
    </location>
</feature>
<keyword evidence="1 4" id="KW-0489">Methyltransferase</keyword>
<dbReference type="InterPro" id="IPR012340">
    <property type="entry name" value="NA-bd_OB-fold"/>
</dbReference>
<dbReference type="InterPro" id="IPR002792">
    <property type="entry name" value="TRAM_dom"/>
</dbReference>
<feature type="binding site" evidence="4">
    <location>
        <position position="341"/>
    </location>
    <ligand>
        <name>S-adenosyl-L-methionine</name>
        <dbReference type="ChEBI" id="CHEBI:59789"/>
    </ligand>
</feature>
<evidence type="ECO:0000256" key="6">
    <source>
        <dbReference type="SAM" id="MobiDB-lite"/>
    </source>
</evidence>
<feature type="active site" description="Nucleophile" evidence="4">
    <location>
        <position position="430"/>
    </location>
</feature>
<dbReference type="InterPro" id="IPR010280">
    <property type="entry name" value="U5_MeTrfase_fam"/>
</dbReference>
<dbReference type="Pfam" id="PF01938">
    <property type="entry name" value="TRAM"/>
    <property type="match status" value="1"/>
</dbReference>
<accession>A0ABR8WSV4</accession>
<dbReference type="GO" id="GO:0032259">
    <property type="term" value="P:methylation"/>
    <property type="evidence" value="ECO:0007669"/>
    <property type="project" value="UniProtKB-KW"/>
</dbReference>
<feature type="binding site" evidence="4">
    <location>
        <position position="403"/>
    </location>
    <ligand>
        <name>S-adenosyl-L-methionine</name>
        <dbReference type="ChEBI" id="CHEBI:59789"/>
    </ligand>
</feature>
<evidence type="ECO:0000256" key="5">
    <source>
        <dbReference type="PROSITE-ProRule" id="PRU10015"/>
    </source>
</evidence>
<comment type="similarity">
    <text evidence="4">Belongs to the class I-like SAM-binding methyltransferase superfamily. RNA M5U methyltransferase family.</text>
</comment>
<dbReference type="PANTHER" id="PTHR11061:SF30">
    <property type="entry name" value="TRNA (URACIL(54)-C(5))-METHYLTRANSFERASE"/>
    <property type="match status" value="1"/>
</dbReference>
<organism evidence="8 9">
    <name type="scientific">Brevibacterium gallinarum</name>
    <dbReference type="NCBI Taxonomy" id="2762220"/>
    <lineage>
        <taxon>Bacteria</taxon>
        <taxon>Bacillati</taxon>
        <taxon>Actinomycetota</taxon>
        <taxon>Actinomycetes</taxon>
        <taxon>Micrococcales</taxon>
        <taxon>Brevibacteriaceae</taxon>
        <taxon>Brevibacterium</taxon>
    </lineage>
</organism>
<feature type="binding site" evidence="4">
    <location>
        <position position="363"/>
    </location>
    <ligand>
        <name>S-adenosyl-L-methionine</name>
        <dbReference type="ChEBI" id="CHEBI:59789"/>
    </ligand>
</feature>
<dbReference type="Gene3D" id="3.40.50.150">
    <property type="entry name" value="Vaccinia Virus protein VP39"/>
    <property type="match status" value="1"/>
</dbReference>
<evidence type="ECO:0000313" key="9">
    <source>
        <dbReference type="Proteomes" id="UP000651517"/>
    </source>
</evidence>
<comment type="caution">
    <text evidence="8">The sequence shown here is derived from an EMBL/GenBank/DDBJ whole genome shotgun (WGS) entry which is preliminary data.</text>
</comment>
<dbReference type="PROSITE" id="PS51687">
    <property type="entry name" value="SAM_MT_RNA_M5U"/>
    <property type="match status" value="1"/>
</dbReference>
<keyword evidence="9" id="KW-1185">Reference proteome</keyword>
<dbReference type="SUPFAM" id="SSF53335">
    <property type="entry name" value="S-adenosyl-L-methionine-dependent methyltransferases"/>
    <property type="match status" value="1"/>
</dbReference>
<dbReference type="PANTHER" id="PTHR11061">
    <property type="entry name" value="RNA M5U METHYLTRANSFERASE"/>
    <property type="match status" value="1"/>
</dbReference>
<dbReference type="Pfam" id="PF05175">
    <property type="entry name" value="MTS"/>
    <property type="match status" value="1"/>
</dbReference>
<dbReference type="PROSITE" id="PS01230">
    <property type="entry name" value="TRMA_1"/>
    <property type="match status" value="1"/>
</dbReference>
<dbReference type="RefSeq" id="WP_191725666.1">
    <property type="nucleotide sequence ID" value="NZ_JACSPY010000003.1"/>
</dbReference>
<sequence length="472" mass="48774">MSRAAEAVAGDAVELTVDKQVGEGYGLARHEGRVVFVSGAVPGERVRAELTQVKKHLAYARTTDVLQPSPHRVADRRLSWGAAGIGGIEFAHVDLPHSRELKAEAAAEQLSRLGGIEGTGLRIAAAPSEHAAEAADPGAAATTAGTAWRTRVQLAVDADGTPGMRAAGSHTVIPVDTVPLAVPVLDDLGLHTLRLPRLERIELTASHASGAVVLHTRPGTELDPRAVESVAARLGEQDGQWSLLHRSGQPVRRGGRGGGPAMRNRGGAAVRNRGGSSRLEVLAGTGEVTERLHLDTPGGPLGRDFRLRADGFWQVHVDAAAVLAGAVVEAAAGASRVLDLYCGAGLLACAVGAAHEVPVTGLEGAPEAIAAARANSADLDADFAVARIDRLSELPAADVIVLDPPRAGAGRAVTDALTASGAERIVYVSCDAGTFARDARALTDSGFTLASCRGFDLFPLTAHAEFVSVFTR</sequence>
<dbReference type="InterPro" id="IPR030390">
    <property type="entry name" value="MeTrfase_TrmA_AS"/>
</dbReference>
<gene>
    <name evidence="8" type="ORF">H9634_05110</name>
</gene>
<evidence type="ECO:0000256" key="2">
    <source>
        <dbReference type="ARBA" id="ARBA00022679"/>
    </source>
</evidence>
<keyword evidence="3 4" id="KW-0949">S-adenosyl-L-methionine</keyword>
<evidence type="ECO:0000256" key="1">
    <source>
        <dbReference type="ARBA" id="ARBA00022603"/>
    </source>
</evidence>
<dbReference type="InterPro" id="IPR007848">
    <property type="entry name" value="Small_mtfrase_dom"/>
</dbReference>
<evidence type="ECO:0000256" key="3">
    <source>
        <dbReference type="ARBA" id="ARBA00022691"/>
    </source>
</evidence>
<feature type="region of interest" description="Disordered" evidence="6">
    <location>
        <begin position="247"/>
        <end position="273"/>
    </location>
</feature>
<dbReference type="PROSITE" id="PS50926">
    <property type="entry name" value="TRAM"/>
    <property type="match status" value="1"/>
</dbReference>
<dbReference type="Gene3D" id="2.40.50.140">
    <property type="entry name" value="Nucleic acid-binding proteins"/>
    <property type="match status" value="1"/>
</dbReference>
<name>A0ABR8WSV4_9MICO</name>
<feature type="compositionally biased region" description="Low complexity" evidence="6">
    <location>
        <begin position="261"/>
        <end position="273"/>
    </location>
</feature>
<dbReference type="InterPro" id="IPR029063">
    <property type="entry name" value="SAM-dependent_MTases_sf"/>
</dbReference>
<protein>
    <submittedName>
        <fullName evidence="8">Class I SAM-dependent RNA methyltransferase</fullName>
    </submittedName>
</protein>
<dbReference type="GO" id="GO:0008168">
    <property type="term" value="F:methyltransferase activity"/>
    <property type="evidence" value="ECO:0007669"/>
    <property type="project" value="UniProtKB-KW"/>
</dbReference>
<reference evidence="8 9" key="1">
    <citation type="submission" date="2020-08" db="EMBL/GenBank/DDBJ databases">
        <title>A Genomic Blueprint of the Chicken Gut Microbiome.</title>
        <authorList>
            <person name="Gilroy R."/>
            <person name="Ravi A."/>
            <person name="Getino M."/>
            <person name="Pursley I."/>
            <person name="Horton D.L."/>
            <person name="Alikhan N.-F."/>
            <person name="Baker D."/>
            <person name="Gharbi K."/>
            <person name="Hall N."/>
            <person name="Watson M."/>
            <person name="Adriaenssens E.M."/>
            <person name="Foster-Nyarko E."/>
            <person name="Jarju S."/>
            <person name="Secka A."/>
            <person name="Antonio M."/>
            <person name="Oren A."/>
            <person name="Chaudhuri R."/>
            <person name="La Ragione R.M."/>
            <person name="Hildebrand F."/>
            <person name="Pallen M.J."/>
        </authorList>
    </citation>
    <scope>NUCLEOTIDE SEQUENCE [LARGE SCALE GENOMIC DNA]</scope>
    <source>
        <strain evidence="8 9">Re57</strain>
    </source>
</reference>
<feature type="domain" description="TRAM" evidence="7">
    <location>
        <begin position="6"/>
        <end position="64"/>
    </location>
</feature>
<evidence type="ECO:0000256" key="4">
    <source>
        <dbReference type="PROSITE-ProRule" id="PRU01024"/>
    </source>
</evidence>
<evidence type="ECO:0000259" key="7">
    <source>
        <dbReference type="PROSITE" id="PS50926"/>
    </source>
</evidence>
<evidence type="ECO:0000313" key="8">
    <source>
        <dbReference type="EMBL" id="MBD8020159.1"/>
    </source>
</evidence>
<dbReference type="Gene3D" id="2.40.50.1070">
    <property type="match status" value="1"/>
</dbReference>
<dbReference type="SUPFAM" id="SSF50249">
    <property type="entry name" value="Nucleic acid-binding proteins"/>
    <property type="match status" value="1"/>
</dbReference>
<proteinExistence type="inferred from homology"/>
<keyword evidence="2 4" id="KW-0808">Transferase</keyword>
<dbReference type="Proteomes" id="UP000651517">
    <property type="component" value="Unassembled WGS sequence"/>
</dbReference>